<dbReference type="PANTHER" id="PTHR11092">
    <property type="entry name" value="SUGAR NUCLEOTIDE EPIMERASE RELATED"/>
    <property type="match status" value="1"/>
</dbReference>
<dbReference type="SUPFAM" id="SSF51735">
    <property type="entry name" value="NAD(P)-binding Rossmann-fold domains"/>
    <property type="match status" value="1"/>
</dbReference>
<dbReference type="Proteomes" id="UP000076927">
    <property type="component" value="Chromosome"/>
</dbReference>
<dbReference type="NCBIfam" id="TIGR01777">
    <property type="entry name" value="yfcH"/>
    <property type="match status" value="1"/>
</dbReference>
<feature type="domain" description="DUF1731" evidence="3">
    <location>
        <begin position="245"/>
        <end position="293"/>
    </location>
</feature>
<dbReference type="InterPro" id="IPR010099">
    <property type="entry name" value="SDR39U1"/>
</dbReference>
<evidence type="ECO:0000259" key="3">
    <source>
        <dbReference type="Pfam" id="PF08338"/>
    </source>
</evidence>
<reference evidence="4 5" key="1">
    <citation type="submission" date="2015-01" db="EMBL/GenBank/DDBJ databases">
        <title>Paenibacillus swuensis/DY6/whole genome sequencing.</title>
        <authorList>
            <person name="Kim M.K."/>
            <person name="Srinivasan S."/>
            <person name="Lee J.-J."/>
        </authorList>
    </citation>
    <scope>NUCLEOTIDE SEQUENCE [LARGE SCALE GENOMIC DNA]</scope>
    <source>
        <strain evidence="4 5">DY6</strain>
    </source>
</reference>
<organism evidence="4 5">
    <name type="scientific">Paenibacillus swuensis</name>
    <dbReference type="NCBI Taxonomy" id="1178515"/>
    <lineage>
        <taxon>Bacteria</taxon>
        <taxon>Bacillati</taxon>
        <taxon>Bacillota</taxon>
        <taxon>Bacilli</taxon>
        <taxon>Bacillales</taxon>
        <taxon>Paenibacillaceae</taxon>
        <taxon>Paenibacillus</taxon>
    </lineage>
</organism>
<gene>
    <name evidence="4" type="ORF">SY83_21350</name>
</gene>
<dbReference type="AlphaFoldDB" id="A0A172TMX7"/>
<evidence type="ECO:0000259" key="2">
    <source>
        <dbReference type="Pfam" id="PF01370"/>
    </source>
</evidence>
<proteinExistence type="inferred from homology"/>
<evidence type="ECO:0000313" key="5">
    <source>
        <dbReference type="Proteomes" id="UP000076927"/>
    </source>
</evidence>
<dbReference type="RefSeq" id="WP_068610202.1">
    <property type="nucleotide sequence ID" value="NZ_CP011388.1"/>
</dbReference>
<dbReference type="InterPro" id="IPR013549">
    <property type="entry name" value="DUF1731"/>
</dbReference>
<sequence length="296" mass="33038">MNRKIVLAGGTGFVGRFLEQKFRELQDVVKIISRGNGHISWSDRRSIIDALDGADVVINLAGKSVDCRYNEKNKREIVSSRVDTTQALGDAIKACAKPPALWMNASTATIYRHAEDRPMTEDNGELGTGFSVDVAKAWEEAFFSCRVPGVRQAALRMAIVLGRDGGVIGPYRNLVNFGLGGVQGSGRQMFSWIHIEDVFRIVQFIMEHKTLNGVFNCSSPHPVMNQEFMKQLRVAAGVRVGLPSPRWLLEIGAMLIRTETELILKSRWVVPERLSVKGFTFRYGKLEDALGEIWRS</sequence>
<dbReference type="CDD" id="cd05242">
    <property type="entry name" value="SDR_a8"/>
    <property type="match status" value="1"/>
</dbReference>
<name>A0A172TMX7_9BACL</name>
<accession>A0A172TMX7</accession>
<dbReference type="STRING" id="1178515.SY83_21350"/>
<dbReference type="Gene3D" id="3.40.50.720">
    <property type="entry name" value="NAD(P)-binding Rossmann-like Domain"/>
    <property type="match status" value="1"/>
</dbReference>
<dbReference type="Pfam" id="PF01370">
    <property type="entry name" value="Epimerase"/>
    <property type="match status" value="1"/>
</dbReference>
<dbReference type="Pfam" id="PF08338">
    <property type="entry name" value="DUF1731"/>
    <property type="match status" value="1"/>
</dbReference>
<evidence type="ECO:0000313" key="4">
    <source>
        <dbReference type="EMBL" id="ANE48401.1"/>
    </source>
</evidence>
<comment type="similarity">
    <text evidence="1">Belongs to the NAD(P)-dependent epimerase/dehydratase family. SDR39U1 subfamily.</text>
</comment>
<dbReference type="KEGG" id="pswu:SY83_21350"/>
<dbReference type="OrthoDB" id="9801773at2"/>
<keyword evidence="5" id="KW-1185">Reference proteome</keyword>
<dbReference type="InterPro" id="IPR036291">
    <property type="entry name" value="NAD(P)-bd_dom_sf"/>
</dbReference>
<dbReference type="PANTHER" id="PTHR11092:SF0">
    <property type="entry name" value="EPIMERASE FAMILY PROTEIN SDR39U1"/>
    <property type="match status" value="1"/>
</dbReference>
<protein>
    <submittedName>
        <fullName evidence="4">NAD-dependent epimerase</fullName>
    </submittedName>
</protein>
<evidence type="ECO:0000256" key="1">
    <source>
        <dbReference type="ARBA" id="ARBA00009353"/>
    </source>
</evidence>
<feature type="domain" description="NAD-dependent epimerase/dehydratase" evidence="2">
    <location>
        <begin position="5"/>
        <end position="217"/>
    </location>
</feature>
<dbReference type="EMBL" id="CP011388">
    <property type="protein sequence ID" value="ANE48401.1"/>
    <property type="molecule type" value="Genomic_DNA"/>
</dbReference>
<dbReference type="PATRIC" id="fig|1178515.4.peg.4325"/>
<dbReference type="InterPro" id="IPR001509">
    <property type="entry name" value="Epimerase_deHydtase"/>
</dbReference>